<dbReference type="AlphaFoldDB" id="A0A3B6IXZ7"/>
<dbReference type="STRING" id="4565.A0A3B6IXZ7"/>
<feature type="region of interest" description="Disordered" evidence="1">
    <location>
        <begin position="270"/>
        <end position="293"/>
    </location>
</feature>
<name>A0A3B6IXZ7_WHEAT</name>
<proteinExistence type="predicted"/>
<dbReference type="OrthoDB" id="693750at2759"/>
<dbReference type="GO" id="GO:0003955">
    <property type="term" value="F:NAD(P)H dehydrogenase (quinone) activity"/>
    <property type="evidence" value="ECO:0000318"/>
    <property type="project" value="GO_Central"/>
</dbReference>
<keyword evidence="3" id="KW-1185">Reference proteome</keyword>
<reference evidence="2" key="2">
    <citation type="submission" date="2018-10" db="UniProtKB">
        <authorList>
            <consortium name="EnsemblPlants"/>
        </authorList>
    </citation>
    <scope>IDENTIFICATION</scope>
</reference>
<dbReference type="Gramene" id="TraesCS4B02G300800.1">
    <property type="protein sequence ID" value="TraesCS4B02G300800.1.cds1"/>
    <property type="gene ID" value="TraesCS4B02G300800"/>
</dbReference>
<protein>
    <recommendedName>
        <fullName evidence="4">DUF4283 domain-containing protein</fullName>
    </recommendedName>
</protein>
<organism evidence="2">
    <name type="scientific">Triticum aestivum</name>
    <name type="common">Wheat</name>
    <dbReference type="NCBI Taxonomy" id="4565"/>
    <lineage>
        <taxon>Eukaryota</taxon>
        <taxon>Viridiplantae</taxon>
        <taxon>Streptophyta</taxon>
        <taxon>Embryophyta</taxon>
        <taxon>Tracheophyta</taxon>
        <taxon>Spermatophyta</taxon>
        <taxon>Magnoliopsida</taxon>
        <taxon>Liliopsida</taxon>
        <taxon>Poales</taxon>
        <taxon>Poaceae</taxon>
        <taxon>BOP clade</taxon>
        <taxon>Pooideae</taxon>
        <taxon>Triticodae</taxon>
        <taxon>Triticeae</taxon>
        <taxon>Triticinae</taxon>
        <taxon>Triticum</taxon>
    </lineage>
</organism>
<dbReference type="PANTHER" id="PTHR33087">
    <property type="entry name" value="OS07G0539200 PROTEIN"/>
    <property type="match status" value="1"/>
</dbReference>
<dbReference type="PANTHER" id="PTHR33087:SF42">
    <property type="entry name" value="DUF4283 DOMAIN-CONTAINING PROTEIN"/>
    <property type="match status" value="1"/>
</dbReference>
<sequence>MHSQLDLMIEGVPSHSWTRDTVAELLGSGCLVDSLAPETASREDLSLFKLRAWCVDPDEVPVAKRLWVPEPEVVGSPAARWPSSRQLLEYKTLIHIGRVKEHVGPEGWLRPLSSDGSGQSGLPEDSDNFSGNGEWRVLPWTGGVSDARGGAPAGGAPGGSYRQALLGRVGPPDWRIPPMPMGVASVQPRQQPMCPASPVSREPFPAPTAVVSPNRTVGTPAASDPGQGPVASAEIAPMVGLATEDPSGGATGQELVVAGAVGALSPALEHELPPAAGNKDKSADSVLEESVHPEDGARVCNRATEGTGLDGTGILEVTGQVLAPEIAQCHVPRDVGLVEDSIQEGEPAPGWALVVEISSGAPLHAVVVPVQSDRAGADPEPEAGGEPVGCMDVIYLVEHAGCMDGDTPMHVHADLLLSPKDEVAVANIKDFCTGLLKKLGLPLLKEIEAVRGNCVAQDTARRNTRASSACAPRKTGATTTETVLLKALGITPDGLAVTDEVLGQLRQMFDSPIQEPQLRTMAAIFGKAVPFDLGMEEASRVALLA</sequence>
<dbReference type="Proteomes" id="UP000019116">
    <property type="component" value="Chromosome 4B"/>
</dbReference>
<dbReference type="InterPro" id="IPR053253">
    <property type="entry name" value="Sex_diff_modulator"/>
</dbReference>
<dbReference type="Gramene" id="TraesCLE_scaffold_010412_01G000100.1">
    <property type="protein sequence ID" value="TraesCLE_scaffold_010412_01G000100.1"/>
    <property type="gene ID" value="TraesCLE_scaffold_010412_01G000100"/>
</dbReference>
<evidence type="ECO:0000313" key="2">
    <source>
        <dbReference type="EnsemblPlants" id="TraesCS4B02G300800.1.cds1"/>
    </source>
</evidence>
<dbReference type="GO" id="GO:0016020">
    <property type="term" value="C:membrane"/>
    <property type="evidence" value="ECO:0000318"/>
    <property type="project" value="GO_Central"/>
</dbReference>
<dbReference type="EnsemblPlants" id="TraesCS4B02G300800.1">
    <property type="protein sequence ID" value="TraesCS4B02G300800.1.cds1"/>
    <property type="gene ID" value="TraesCS4B02G300800"/>
</dbReference>
<reference evidence="2" key="1">
    <citation type="submission" date="2018-08" db="EMBL/GenBank/DDBJ databases">
        <authorList>
            <person name="Rossello M."/>
        </authorList>
    </citation>
    <scope>NUCLEOTIDE SEQUENCE [LARGE SCALE GENOMIC DNA]</scope>
    <source>
        <strain evidence="2">cv. Chinese Spring</strain>
    </source>
</reference>
<evidence type="ECO:0008006" key="4">
    <source>
        <dbReference type="Google" id="ProtNLM"/>
    </source>
</evidence>
<accession>A0A3B6IXZ7</accession>
<evidence type="ECO:0000313" key="3">
    <source>
        <dbReference type="Proteomes" id="UP000019116"/>
    </source>
</evidence>
<feature type="region of interest" description="Disordered" evidence="1">
    <location>
        <begin position="106"/>
        <end position="132"/>
    </location>
</feature>
<dbReference type="Gramene" id="TraesCS4B03G0789000.1">
    <property type="protein sequence ID" value="TraesCS4B03G0789000.1.CDS1"/>
    <property type="gene ID" value="TraesCS4B03G0789000"/>
</dbReference>
<evidence type="ECO:0000256" key="1">
    <source>
        <dbReference type="SAM" id="MobiDB-lite"/>
    </source>
</evidence>